<dbReference type="Proteomes" id="UP001243212">
    <property type="component" value="Unassembled WGS sequence"/>
</dbReference>
<sequence>MSNHCADRTWLRRRSRPREEAGFGTAGMALTIMATTLVFILLLQLFYTAWERAEVRNTADLAAVSAAIELRDTGSPARGCTRAQEIAAEMSVECFAEGEIVSLVLRKQPRFAWLANMHEAKAIAGPADLAQP</sequence>
<dbReference type="RefSeq" id="WP_307682471.1">
    <property type="nucleotide sequence ID" value="NZ_JAUSQX010000001.1"/>
</dbReference>
<dbReference type="EMBL" id="JAUSQX010000001">
    <property type="protein sequence ID" value="MDP9806239.1"/>
    <property type="molecule type" value="Genomic_DNA"/>
</dbReference>
<accession>A0ABT9NFS2</accession>
<evidence type="ECO:0000256" key="1">
    <source>
        <dbReference type="SAM" id="Phobius"/>
    </source>
</evidence>
<organism evidence="2 3">
    <name type="scientific">Trueperella bonasi</name>
    <dbReference type="NCBI Taxonomy" id="312286"/>
    <lineage>
        <taxon>Bacteria</taxon>
        <taxon>Bacillati</taxon>
        <taxon>Actinomycetota</taxon>
        <taxon>Actinomycetes</taxon>
        <taxon>Actinomycetales</taxon>
        <taxon>Actinomycetaceae</taxon>
        <taxon>Trueperella</taxon>
    </lineage>
</organism>
<name>A0ABT9NFS2_9ACTO</name>
<feature type="transmembrane region" description="Helical" evidence="1">
    <location>
        <begin position="21"/>
        <end position="47"/>
    </location>
</feature>
<comment type="caution">
    <text evidence="2">The sequence shown here is derived from an EMBL/GenBank/DDBJ whole genome shotgun (WGS) entry which is preliminary data.</text>
</comment>
<keyword evidence="1" id="KW-1133">Transmembrane helix</keyword>
<keyword evidence="1" id="KW-0812">Transmembrane</keyword>
<evidence type="ECO:0000313" key="3">
    <source>
        <dbReference type="Proteomes" id="UP001243212"/>
    </source>
</evidence>
<protein>
    <submittedName>
        <fullName evidence="2">Membrane protein</fullName>
    </submittedName>
</protein>
<proteinExistence type="predicted"/>
<reference evidence="2 3" key="1">
    <citation type="submission" date="2023-07" db="EMBL/GenBank/DDBJ databases">
        <title>Sequencing the genomes of 1000 actinobacteria strains.</title>
        <authorList>
            <person name="Klenk H.-P."/>
        </authorList>
    </citation>
    <scope>NUCLEOTIDE SEQUENCE [LARGE SCALE GENOMIC DNA]</scope>
    <source>
        <strain evidence="2 3">DSM 17163</strain>
    </source>
</reference>
<keyword evidence="3" id="KW-1185">Reference proteome</keyword>
<gene>
    <name evidence="2" type="ORF">J2S70_000821</name>
</gene>
<keyword evidence="1" id="KW-0472">Membrane</keyword>
<evidence type="ECO:0000313" key="2">
    <source>
        <dbReference type="EMBL" id="MDP9806239.1"/>
    </source>
</evidence>